<sequence length="157" mass="18499">MRMGKLTKNFNLFNVIADMRRQRIAMVQTKEQYVLVHKAVSSLFEQQLRVIDSHTYENLDEDGEPLILKELHKEEDIYEDILDPLLEENFILEEKQAEMKKLSMKSLQESSFDNKDSCLVTPKKESYLDFLSHTKKTPQKGNGDSQLETKFHEFQNK</sequence>
<evidence type="ECO:0000256" key="2">
    <source>
        <dbReference type="ARBA" id="ARBA00022801"/>
    </source>
</evidence>
<proteinExistence type="predicted"/>
<evidence type="ECO:0000313" key="7">
    <source>
        <dbReference type="Proteomes" id="UP000886998"/>
    </source>
</evidence>
<keyword evidence="3" id="KW-0904">Protein phosphatase</keyword>
<dbReference type="Gene3D" id="3.90.190.10">
    <property type="entry name" value="Protein tyrosine phosphatase superfamily"/>
    <property type="match status" value="1"/>
</dbReference>
<gene>
    <name evidence="6" type="primary">Ptpn12</name>
    <name evidence="6" type="ORF">TNIN_367011</name>
</gene>
<evidence type="ECO:0000256" key="3">
    <source>
        <dbReference type="ARBA" id="ARBA00022912"/>
    </source>
</evidence>
<dbReference type="Proteomes" id="UP000886998">
    <property type="component" value="Unassembled WGS sequence"/>
</dbReference>
<dbReference type="SUPFAM" id="SSF52799">
    <property type="entry name" value="(Phosphotyrosine protein) phosphatases II"/>
    <property type="match status" value="1"/>
</dbReference>
<feature type="compositionally biased region" description="Basic and acidic residues" evidence="4">
    <location>
        <begin position="147"/>
        <end position="157"/>
    </location>
</feature>
<dbReference type="GO" id="GO:0005737">
    <property type="term" value="C:cytoplasm"/>
    <property type="evidence" value="ECO:0007669"/>
    <property type="project" value="TreeGrafter"/>
</dbReference>
<dbReference type="Pfam" id="PF00102">
    <property type="entry name" value="Y_phosphatase"/>
    <property type="match status" value="1"/>
</dbReference>
<accession>A0A8X7CU14</accession>
<keyword evidence="2" id="KW-0378">Hydrolase</keyword>
<evidence type="ECO:0000313" key="6">
    <source>
        <dbReference type="EMBL" id="GFY77422.1"/>
    </source>
</evidence>
<dbReference type="InterPro" id="IPR029021">
    <property type="entry name" value="Prot-tyrosine_phosphatase-like"/>
</dbReference>
<protein>
    <recommendedName>
        <fullName evidence="1">protein-tyrosine-phosphatase</fullName>
        <ecNumber evidence="1">3.1.3.48</ecNumber>
    </recommendedName>
</protein>
<keyword evidence="7" id="KW-1185">Reference proteome</keyword>
<dbReference type="EC" id="3.1.3.48" evidence="1"/>
<dbReference type="GO" id="GO:0005634">
    <property type="term" value="C:nucleus"/>
    <property type="evidence" value="ECO:0007669"/>
    <property type="project" value="TreeGrafter"/>
</dbReference>
<feature type="domain" description="Tyrosine-protein phosphatase" evidence="5">
    <location>
        <begin position="7"/>
        <end position="40"/>
    </location>
</feature>
<dbReference type="PANTHER" id="PTHR45983:SF2">
    <property type="entry name" value="PROTEIN-TYROSINE-PHOSPHATASE"/>
    <property type="match status" value="1"/>
</dbReference>
<dbReference type="AlphaFoldDB" id="A0A8X7CU14"/>
<dbReference type="InterPro" id="IPR047170">
    <property type="entry name" value="PTN12/18/22"/>
</dbReference>
<dbReference type="PANTHER" id="PTHR45983">
    <property type="entry name" value="TYROSINE PHOSPHATSE N18, PUTATIVE-RELATED"/>
    <property type="match status" value="1"/>
</dbReference>
<evidence type="ECO:0000256" key="4">
    <source>
        <dbReference type="SAM" id="MobiDB-lite"/>
    </source>
</evidence>
<feature type="region of interest" description="Disordered" evidence="4">
    <location>
        <begin position="133"/>
        <end position="157"/>
    </location>
</feature>
<dbReference type="EMBL" id="BMAV01022452">
    <property type="protein sequence ID" value="GFY77422.1"/>
    <property type="molecule type" value="Genomic_DNA"/>
</dbReference>
<organism evidence="6 7">
    <name type="scientific">Trichonephila inaurata madagascariensis</name>
    <dbReference type="NCBI Taxonomy" id="2747483"/>
    <lineage>
        <taxon>Eukaryota</taxon>
        <taxon>Metazoa</taxon>
        <taxon>Ecdysozoa</taxon>
        <taxon>Arthropoda</taxon>
        <taxon>Chelicerata</taxon>
        <taxon>Arachnida</taxon>
        <taxon>Araneae</taxon>
        <taxon>Araneomorphae</taxon>
        <taxon>Entelegynae</taxon>
        <taxon>Araneoidea</taxon>
        <taxon>Nephilidae</taxon>
        <taxon>Trichonephila</taxon>
        <taxon>Trichonephila inaurata</taxon>
    </lineage>
</organism>
<reference evidence="6" key="1">
    <citation type="submission" date="2020-08" db="EMBL/GenBank/DDBJ databases">
        <title>Multicomponent nature underlies the extraordinary mechanical properties of spider dragline silk.</title>
        <authorList>
            <person name="Kono N."/>
            <person name="Nakamura H."/>
            <person name="Mori M."/>
            <person name="Yoshida Y."/>
            <person name="Ohtoshi R."/>
            <person name="Malay A.D."/>
            <person name="Moran D.A.P."/>
            <person name="Tomita M."/>
            <person name="Numata K."/>
            <person name="Arakawa K."/>
        </authorList>
    </citation>
    <scope>NUCLEOTIDE SEQUENCE</scope>
</reference>
<name>A0A8X7CU14_9ARAC</name>
<dbReference type="GO" id="GO:0004726">
    <property type="term" value="F:non-membrane spanning protein tyrosine phosphatase activity"/>
    <property type="evidence" value="ECO:0007669"/>
    <property type="project" value="InterPro"/>
</dbReference>
<dbReference type="OrthoDB" id="6420788at2759"/>
<evidence type="ECO:0000259" key="5">
    <source>
        <dbReference type="Pfam" id="PF00102"/>
    </source>
</evidence>
<evidence type="ECO:0000256" key="1">
    <source>
        <dbReference type="ARBA" id="ARBA00013064"/>
    </source>
</evidence>
<comment type="caution">
    <text evidence="6">The sequence shown here is derived from an EMBL/GenBank/DDBJ whole genome shotgun (WGS) entry which is preliminary data.</text>
</comment>
<dbReference type="InterPro" id="IPR000242">
    <property type="entry name" value="PTP_cat"/>
</dbReference>